<proteinExistence type="predicted"/>
<evidence type="ECO:0000313" key="1">
    <source>
        <dbReference type="EMBL" id="RMJ05263.1"/>
    </source>
</evidence>
<accession>A0A3M2RIV2</accession>
<sequence>MSKPSPQPRIAVERATQIVALDPKYISSNSLNTVQTAVKAIDQDLSSHGLTKEEADILLFYASRLPPSQRKDSLVRFAYCIARYRPEDAFTNSDYELIDLATEGIAKTAEDTGTTKDDISQRERTVVACWQKCHEIRKGHGSVISASTSILDSFETISVLSTQQTLDACKIDTTKAARIANLMRKNPDMFHVPAATTVEGPWDSLPRLANGPVLPGYDVAAQMTMPNTLEEIEAARNLRLADHEYLLQQLINNDALLWRLKSEWIIRAKEKEE</sequence>
<dbReference type="Proteomes" id="UP000277212">
    <property type="component" value="Unassembled WGS sequence"/>
</dbReference>
<keyword evidence="2" id="KW-1185">Reference proteome</keyword>
<name>A0A3M2RIV2_9HYPO</name>
<organism evidence="1 2">
    <name type="scientific">Fusarium kuroshium</name>
    <dbReference type="NCBI Taxonomy" id="2010991"/>
    <lineage>
        <taxon>Eukaryota</taxon>
        <taxon>Fungi</taxon>
        <taxon>Dikarya</taxon>
        <taxon>Ascomycota</taxon>
        <taxon>Pezizomycotina</taxon>
        <taxon>Sordariomycetes</taxon>
        <taxon>Hypocreomycetidae</taxon>
        <taxon>Hypocreales</taxon>
        <taxon>Nectriaceae</taxon>
        <taxon>Fusarium</taxon>
        <taxon>Fusarium solani species complex</taxon>
    </lineage>
</organism>
<dbReference type="OrthoDB" id="10360254at2759"/>
<protein>
    <submittedName>
        <fullName evidence="1">Uncharacterized protein</fullName>
    </submittedName>
</protein>
<dbReference type="EMBL" id="NKUJ01000424">
    <property type="protein sequence ID" value="RMJ05263.1"/>
    <property type="molecule type" value="Genomic_DNA"/>
</dbReference>
<dbReference type="AlphaFoldDB" id="A0A3M2RIV2"/>
<reference evidence="1 2" key="1">
    <citation type="submission" date="2017-06" db="EMBL/GenBank/DDBJ databases">
        <title>Comparative genomic analysis of Ambrosia Fusariam Clade fungi.</title>
        <authorList>
            <person name="Stajich J.E."/>
            <person name="Carrillo J."/>
            <person name="Kijimoto T."/>
            <person name="Eskalen A."/>
            <person name="O'Donnell K."/>
            <person name="Kasson M."/>
        </authorList>
    </citation>
    <scope>NUCLEOTIDE SEQUENCE [LARGE SCALE GENOMIC DNA]</scope>
    <source>
        <strain evidence="1">UCR3666</strain>
    </source>
</reference>
<comment type="caution">
    <text evidence="1">The sequence shown here is derived from an EMBL/GenBank/DDBJ whole genome shotgun (WGS) entry which is preliminary data.</text>
</comment>
<gene>
    <name evidence="1" type="ORF">CDV36_014076</name>
</gene>
<evidence type="ECO:0000313" key="2">
    <source>
        <dbReference type="Proteomes" id="UP000277212"/>
    </source>
</evidence>